<dbReference type="InterPro" id="IPR011004">
    <property type="entry name" value="Trimer_LpxA-like_sf"/>
</dbReference>
<evidence type="ECO:0000256" key="3">
    <source>
        <dbReference type="ARBA" id="ARBA00023315"/>
    </source>
</evidence>
<dbReference type="PANTHER" id="PTHR42811">
    <property type="entry name" value="SERINE ACETYLTRANSFERASE"/>
    <property type="match status" value="1"/>
</dbReference>
<proteinExistence type="predicted"/>
<dbReference type="InterPro" id="IPR017927">
    <property type="entry name" value="FAD-bd_FR_type"/>
</dbReference>
<reference evidence="5" key="2">
    <citation type="journal article" date="2021" name="Genome Biol. Evol.">
        <title>Developing a high-quality reference genome for a parasitic bivalve with doubly uniparental inheritance (Bivalvia: Unionida).</title>
        <authorList>
            <person name="Smith C.H."/>
        </authorList>
    </citation>
    <scope>NUCLEOTIDE SEQUENCE</scope>
    <source>
        <strain evidence="5">CHS0354</strain>
        <tissue evidence="5">Mantle</tissue>
    </source>
</reference>
<protein>
    <recommendedName>
        <fullName evidence="4">FAD-binding FR-type domain-containing protein</fullName>
    </recommendedName>
</protein>
<dbReference type="EMBL" id="JAEAOA010001427">
    <property type="protein sequence ID" value="KAK3582375.1"/>
    <property type="molecule type" value="Genomic_DNA"/>
</dbReference>
<dbReference type="GO" id="GO:0016746">
    <property type="term" value="F:acyltransferase activity"/>
    <property type="evidence" value="ECO:0007669"/>
    <property type="project" value="UniProtKB-KW"/>
</dbReference>
<dbReference type="PROSITE" id="PS51384">
    <property type="entry name" value="FAD_FR"/>
    <property type="match status" value="1"/>
</dbReference>
<accession>A0AAE0VMQ3</accession>
<organism evidence="5 6">
    <name type="scientific">Potamilus streckersoni</name>
    <dbReference type="NCBI Taxonomy" id="2493646"/>
    <lineage>
        <taxon>Eukaryota</taxon>
        <taxon>Metazoa</taxon>
        <taxon>Spiralia</taxon>
        <taxon>Lophotrochozoa</taxon>
        <taxon>Mollusca</taxon>
        <taxon>Bivalvia</taxon>
        <taxon>Autobranchia</taxon>
        <taxon>Heteroconchia</taxon>
        <taxon>Palaeoheterodonta</taxon>
        <taxon>Unionida</taxon>
        <taxon>Unionoidea</taxon>
        <taxon>Unionidae</taxon>
        <taxon>Ambleminae</taxon>
        <taxon>Lampsilini</taxon>
        <taxon>Potamilus</taxon>
    </lineage>
</organism>
<keyword evidence="6" id="KW-1185">Reference proteome</keyword>
<dbReference type="SUPFAM" id="SSF52343">
    <property type="entry name" value="Ferredoxin reductase-like, C-terminal NADP-linked domain"/>
    <property type="match status" value="1"/>
</dbReference>
<evidence type="ECO:0000313" key="5">
    <source>
        <dbReference type="EMBL" id="KAK3582375.1"/>
    </source>
</evidence>
<evidence type="ECO:0000259" key="4">
    <source>
        <dbReference type="PROSITE" id="PS51384"/>
    </source>
</evidence>
<gene>
    <name evidence="5" type="ORF">CHS0354_023919</name>
</gene>
<keyword evidence="2" id="KW-0808">Transferase</keyword>
<reference evidence="5" key="3">
    <citation type="submission" date="2023-05" db="EMBL/GenBank/DDBJ databases">
        <authorList>
            <person name="Smith C.H."/>
        </authorList>
    </citation>
    <scope>NUCLEOTIDE SEQUENCE</scope>
    <source>
        <strain evidence="5">CHS0354</strain>
        <tissue evidence="5">Mantle</tissue>
    </source>
</reference>
<dbReference type="GO" id="GO:0008652">
    <property type="term" value="P:amino acid biosynthetic process"/>
    <property type="evidence" value="ECO:0007669"/>
    <property type="project" value="UniProtKB-KW"/>
</dbReference>
<dbReference type="AlphaFoldDB" id="A0AAE0VMQ3"/>
<name>A0AAE0VMQ3_9BIVA</name>
<dbReference type="InterPro" id="IPR039261">
    <property type="entry name" value="FNR_nucleotide-bd"/>
</dbReference>
<reference evidence="5" key="1">
    <citation type="journal article" date="2021" name="Genome Biol. Evol.">
        <title>A High-Quality Reference Genome for a Parasitic Bivalve with Doubly Uniparental Inheritance (Bivalvia: Unionida).</title>
        <authorList>
            <person name="Smith C.H."/>
        </authorList>
    </citation>
    <scope>NUCLEOTIDE SEQUENCE</scope>
    <source>
        <strain evidence="5">CHS0354</strain>
    </source>
</reference>
<sequence length="643" mass="71761">MKDVTATLVSNETISKSVNILTFSAPELTGTFLPGQFMEIRVSPTITPLLRRPYSIHWHDNQTIQVMNKVVGVGSDILYRARVGYKFNIIVPLGNTFGLDCDFAILISGGIGVAPMAFLQQIFIKQNTPFINLIGGKSKTDIISTKLDHVNIATDDGSIGFHGNVVSLFQSILPSLTKHTTRIKVFACGPNAMLEAIANFCTLNRIPCEISLEDIDAAVLFDPAAKSKDEVIAFYPGFYTISIYRIAHTLFKLEVPVIPRMLTEIAHSETGIDIHPGATIGTGFFIDHGTGIVIGETTLIGNNVKMYQGVTLGALQVGKEFASKKRHPTVEDDVVIYANATILGGDTVIEKTAMKFANPTNDVAFSKVFGNKKKLALISFLNAVIKLPSRKPITKVTLLNPYQLPKLSGGKSTIVDVKATDGEGNNYLVEMQVTEATDFEKRIQYYVAQNYSGQIVQGNKYQKLKPIYFIGILKFNIGKNPNYFTKHRVHDVETQENVLKEMEFNFIQLKRFKKKIEDLITPIDQWAYFLKNAEDLEIIPKNVKDKGLKAAYLEADRHNWTKDEAEYYLKAEIKERDELGALELAEKRGEEKGRVEGIEIGEERMVEKIILSKHPNFSVAHLAELTDLTEDEVIAILKKHDKM</sequence>
<dbReference type="Gene3D" id="2.40.30.10">
    <property type="entry name" value="Translation factors"/>
    <property type="match status" value="1"/>
</dbReference>
<dbReference type="SUPFAM" id="SSF51161">
    <property type="entry name" value="Trimeric LpxA-like enzymes"/>
    <property type="match status" value="1"/>
</dbReference>
<evidence type="ECO:0000256" key="2">
    <source>
        <dbReference type="ARBA" id="ARBA00022679"/>
    </source>
</evidence>
<dbReference type="InterPro" id="IPR045304">
    <property type="entry name" value="LbH_SAT"/>
</dbReference>
<dbReference type="SUPFAM" id="SSF63380">
    <property type="entry name" value="Riboflavin synthase domain-like"/>
    <property type="match status" value="1"/>
</dbReference>
<keyword evidence="3" id="KW-0012">Acyltransferase</keyword>
<dbReference type="Pfam" id="PF12784">
    <property type="entry name" value="PDDEXK_2"/>
    <property type="match status" value="1"/>
</dbReference>
<comment type="caution">
    <text evidence="5">The sequence shown here is derived from an EMBL/GenBank/DDBJ whole genome shotgun (WGS) entry which is preliminary data.</text>
</comment>
<evidence type="ECO:0000256" key="1">
    <source>
        <dbReference type="ARBA" id="ARBA00022605"/>
    </source>
</evidence>
<evidence type="ECO:0000313" key="6">
    <source>
        <dbReference type="Proteomes" id="UP001195483"/>
    </source>
</evidence>
<dbReference type="InterPro" id="IPR042122">
    <property type="entry name" value="Ser_AcTrfase_N_sf"/>
</dbReference>
<feature type="domain" description="FAD-binding FR-type" evidence="4">
    <location>
        <begin position="1"/>
        <end position="99"/>
    </location>
</feature>
<dbReference type="Gene3D" id="2.160.10.10">
    <property type="entry name" value="Hexapeptide repeat proteins"/>
    <property type="match status" value="1"/>
</dbReference>
<dbReference type="Gene3D" id="1.10.3130.10">
    <property type="entry name" value="serine acetyltransferase, domain 1"/>
    <property type="match status" value="1"/>
</dbReference>
<dbReference type="Proteomes" id="UP001195483">
    <property type="component" value="Unassembled WGS sequence"/>
</dbReference>
<dbReference type="InterPro" id="IPR017938">
    <property type="entry name" value="Riboflavin_synthase-like_b-brl"/>
</dbReference>
<keyword evidence="1" id="KW-0028">Amino-acid biosynthesis</keyword>
<dbReference type="GO" id="GO:0016491">
    <property type="term" value="F:oxidoreductase activity"/>
    <property type="evidence" value="ECO:0007669"/>
    <property type="project" value="InterPro"/>
</dbReference>
<dbReference type="InterPro" id="IPR010106">
    <property type="entry name" value="RpnA"/>
</dbReference>
<dbReference type="CDD" id="cd03354">
    <property type="entry name" value="LbH_SAT"/>
    <property type="match status" value="1"/>
</dbReference>
<dbReference type="NCBIfam" id="TIGR01784">
    <property type="entry name" value="T_den_put_tspse"/>
    <property type="match status" value="1"/>
</dbReference>